<organism evidence="1 2">
    <name type="scientific">Nephila pilipes</name>
    <name type="common">Giant wood spider</name>
    <name type="synonym">Nephila maculata</name>
    <dbReference type="NCBI Taxonomy" id="299642"/>
    <lineage>
        <taxon>Eukaryota</taxon>
        <taxon>Metazoa</taxon>
        <taxon>Ecdysozoa</taxon>
        <taxon>Arthropoda</taxon>
        <taxon>Chelicerata</taxon>
        <taxon>Arachnida</taxon>
        <taxon>Araneae</taxon>
        <taxon>Araneomorphae</taxon>
        <taxon>Entelegynae</taxon>
        <taxon>Araneoidea</taxon>
        <taxon>Nephilidae</taxon>
        <taxon>Nephila</taxon>
    </lineage>
</organism>
<dbReference type="Proteomes" id="UP000887013">
    <property type="component" value="Unassembled WGS sequence"/>
</dbReference>
<comment type="caution">
    <text evidence="1">The sequence shown here is derived from an EMBL/GenBank/DDBJ whole genome shotgun (WGS) entry which is preliminary data.</text>
</comment>
<evidence type="ECO:0000313" key="2">
    <source>
        <dbReference type="Proteomes" id="UP000887013"/>
    </source>
</evidence>
<sequence>MVRVSSDVLAVNQFHSPYKWSPLADGNSLQVHRTETLQSAADKRDIWKIPISNDKAIKDPSRSPSAMKPLISEDEATKRTNPAIIHVVFQIGLRMRRQFRPETTTLLDKMPP</sequence>
<protein>
    <submittedName>
        <fullName evidence="1">Uncharacterized protein</fullName>
    </submittedName>
</protein>
<keyword evidence="2" id="KW-1185">Reference proteome</keyword>
<proteinExistence type="predicted"/>
<accession>A0A8X6NDH7</accession>
<name>A0A8X6NDH7_NEPPI</name>
<dbReference type="AlphaFoldDB" id="A0A8X6NDH7"/>
<gene>
    <name evidence="1" type="ORF">NPIL_667511</name>
</gene>
<reference evidence="1" key="1">
    <citation type="submission" date="2020-08" db="EMBL/GenBank/DDBJ databases">
        <title>Multicomponent nature underlies the extraordinary mechanical properties of spider dragline silk.</title>
        <authorList>
            <person name="Kono N."/>
            <person name="Nakamura H."/>
            <person name="Mori M."/>
            <person name="Yoshida Y."/>
            <person name="Ohtoshi R."/>
            <person name="Malay A.D."/>
            <person name="Moran D.A.P."/>
            <person name="Tomita M."/>
            <person name="Numata K."/>
            <person name="Arakawa K."/>
        </authorList>
    </citation>
    <scope>NUCLEOTIDE SEQUENCE</scope>
</reference>
<dbReference type="EMBL" id="BMAW01008188">
    <property type="protein sequence ID" value="GFT07363.1"/>
    <property type="molecule type" value="Genomic_DNA"/>
</dbReference>
<evidence type="ECO:0000313" key="1">
    <source>
        <dbReference type="EMBL" id="GFT07363.1"/>
    </source>
</evidence>